<dbReference type="OrthoDB" id="270739at2"/>
<dbReference type="GO" id="GO:0016020">
    <property type="term" value="C:membrane"/>
    <property type="evidence" value="ECO:0007669"/>
    <property type="project" value="GOC"/>
</dbReference>
<dbReference type="GO" id="GO:0008758">
    <property type="term" value="F:UDP-2,3-diacylglucosamine hydrolase activity"/>
    <property type="evidence" value="ECO:0007669"/>
    <property type="project" value="TreeGrafter"/>
</dbReference>
<name>Q7VID6_HELHP</name>
<organism evidence="7 8">
    <name type="scientific">Helicobacter hepaticus (strain ATCC 51449 / 3B1)</name>
    <dbReference type="NCBI Taxonomy" id="235279"/>
    <lineage>
        <taxon>Bacteria</taxon>
        <taxon>Pseudomonadati</taxon>
        <taxon>Campylobacterota</taxon>
        <taxon>Epsilonproteobacteria</taxon>
        <taxon>Campylobacterales</taxon>
        <taxon>Helicobacteraceae</taxon>
        <taxon>Helicobacter</taxon>
    </lineage>
</organism>
<keyword evidence="3" id="KW-0479">Metal-binding</keyword>
<dbReference type="GO" id="GO:0046872">
    <property type="term" value="F:metal ion binding"/>
    <property type="evidence" value="ECO:0007669"/>
    <property type="project" value="UniProtKB-KW"/>
</dbReference>
<evidence type="ECO:0000256" key="5">
    <source>
        <dbReference type="ARBA" id="ARBA00023211"/>
    </source>
</evidence>
<proteinExistence type="predicted"/>
<accession>Q7VID6</accession>
<keyword evidence="1" id="KW-1003">Cell membrane</keyword>
<dbReference type="InterPro" id="IPR029052">
    <property type="entry name" value="Metallo-depent_PP-like"/>
</dbReference>
<sequence>MNLAQRGILQNQDTKDIAKIWEEAPYIKNDAVFIADAHFIPPDFPLLSQQSISASRALLAYFDSLLDNPTQIPSQIFLMGDIAHLLLGSAISSQKSNVSLLQYIESLSQYSQIWWFEGNHDFGLSALQNAMPPFLKNVRCIPRSNQPLAFNYQHNQEKKKILLAHGDIFLNTKYELYIRIMTSTIMQSLIKCLDAITLGNLYKSIIKKINHKPIKEGKIDISRFAPKRICAYESYLYKNLNSCAFDTHSSSYSDIVFIEGHFHIGKTYVDRALYISLPSFYVTRSIFSIESALSSNHIQGA</sequence>
<dbReference type="STRING" id="235279.HH_0670"/>
<evidence type="ECO:0000256" key="2">
    <source>
        <dbReference type="ARBA" id="ARBA00022519"/>
    </source>
</evidence>
<evidence type="ECO:0000256" key="3">
    <source>
        <dbReference type="ARBA" id="ARBA00022723"/>
    </source>
</evidence>
<evidence type="ECO:0000256" key="4">
    <source>
        <dbReference type="ARBA" id="ARBA00023136"/>
    </source>
</evidence>
<reference evidence="7 8" key="1">
    <citation type="journal article" date="2003" name="Proc. Natl. Acad. Sci. U.S.A.">
        <title>The complete genome sequence of the carcinogenic bacterium Helicobacter hepaticus.</title>
        <authorList>
            <person name="Suerbaum S."/>
            <person name="Josenhans C."/>
            <person name="Sterzenbach T."/>
            <person name="Drescher B."/>
            <person name="Brandt P."/>
            <person name="Bell M."/>
            <person name="Droege M."/>
            <person name="Fartmann B."/>
            <person name="Fischer H.-P."/>
            <person name="Ge Z."/>
            <person name="Hoerster A."/>
            <person name="Holland R."/>
            <person name="Klein K."/>
            <person name="Koenig J."/>
            <person name="Macko L."/>
            <person name="Mendz G.L."/>
            <person name="Nyakatura G."/>
            <person name="Schauer D.B."/>
            <person name="Shen Z."/>
            <person name="Weber J."/>
            <person name="Frosch M."/>
            <person name="Fox J.G."/>
        </authorList>
    </citation>
    <scope>NUCLEOTIDE SEQUENCE [LARGE SCALE GENOMIC DNA]</scope>
    <source>
        <strain evidence="8">ATCC 51449 / 3B1</strain>
    </source>
</reference>
<dbReference type="GO" id="GO:0009245">
    <property type="term" value="P:lipid A biosynthetic process"/>
    <property type="evidence" value="ECO:0007669"/>
    <property type="project" value="TreeGrafter"/>
</dbReference>
<dbReference type="KEGG" id="hhe:HH_0670"/>
<keyword evidence="2" id="KW-0997">Cell inner membrane</keyword>
<keyword evidence="8" id="KW-1185">Reference proteome</keyword>
<dbReference type="Pfam" id="PF00149">
    <property type="entry name" value="Metallophos"/>
    <property type="match status" value="1"/>
</dbReference>
<dbReference type="PANTHER" id="PTHR34990:SF2">
    <property type="entry name" value="BLL8164 PROTEIN"/>
    <property type="match status" value="1"/>
</dbReference>
<evidence type="ECO:0000259" key="6">
    <source>
        <dbReference type="Pfam" id="PF00149"/>
    </source>
</evidence>
<dbReference type="InterPro" id="IPR004843">
    <property type="entry name" value="Calcineurin-like_PHP"/>
</dbReference>
<dbReference type="PANTHER" id="PTHR34990">
    <property type="entry name" value="UDP-2,3-DIACYLGLUCOSAMINE HYDROLASE-RELATED"/>
    <property type="match status" value="1"/>
</dbReference>
<evidence type="ECO:0000313" key="7">
    <source>
        <dbReference type="EMBL" id="AAP77267.1"/>
    </source>
</evidence>
<dbReference type="EMBL" id="AE017125">
    <property type="protein sequence ID" value="AAP77267.1"/>
    <property type="molecule type" value="Genomic_DNA"/>
</dbReference>
<dbReference type="InterPro" id="IPR043461">
    <property type="entry name" value="LpxH-like"/>
</dbReference>
<keyword evidence="4" id="KW-0472">Membrane</keyword>
<feature type="domain" description="Calcineurin-like phosphoesterase" evidence="6">
    <location>
        <begin position="32"/>
        <end position="174"/>
    </location>
</feature>
<gene>
    <name evidence="7" type="ordered locus">HH_0670</name>
</gene>
<evidence type="ECO:0000256" key="1">
    <source>
        <dbReference type="ARBA" id="ARBA00022475"/>
    </source>
</evidence>
<dbReference type="SUPFAM" id="SSF56300">
    <property type="entry name" value="Metallo-dependent phosphatases"/>
    <property type="match status" value="1"/>
</dbReference>
<dbReference type="HOGENOM" id="CLU_080125_0_0_7"/>
<protein>
    <recommendedName>
        <fullName evidence="6">Calcineurin-like phosphoesterase domain-containing protein</fullName>
    </recommendedName>
</protein>
<dbReference type="eggNOG" id="COG2908">
    <property type="taxonomic scope" value="Bacteria"/>
</dbReference>
<evidence type="ECO:0000313" key="8">
    <source>
        <dbReference type="Proteomes" id="UP000002495"/>
    </source>
</evidence>
<keyword evidence="5" id="KW-0464">Manganese</keyword>
<dbReference type="RefSeq" id="WP_011115512.1">
    <property type="nucleotide sequence ID" value="NC_004917.1"/>
</dbReference>
<dbReference type="AlphaFoldDB" id="Q7VID6"/>
<dbReference type="Proteomes" id="UP000002495">
    <property type="component" value="Chromosome"/>
</dbReference>